<keyword evidence="2" id="KW-0238">DNA-binding</keyword>
<evidence type="ECO:0000256" key="2">
    <source>
        <dbReference type="ARBA" id="ARBA00023125"/>
    </source>
</evidence>
<keyword evidence="1" id="KW-0805">Transcription regulation</keyword>
<dbReference type="Gene3D" id="3.40.50.10490">
    <property type="entry name" value="Glucose-6-phosphate isomerase like protein, domain 1"/>
    <property type="match status" value="1"/>
</dbReference>
<dbReference type="SUPFAM" id="SSF46689">
    <property type="entry name" value="Homeodomain-like"/>
    <property type="match status" value="1"/>
</dbReference>
<dbReference type="InterPro" id="IPR001347">
    <property type="entry name" value="SIS_dom"/>
</dbReference>
<gene>
    <name evidence="6" type="ORF">FD50_GL001916</name>
</gene>
<dbReference type="EMBL" id="AZFQ01000054">
    <property type="protein sequence ID" value="KRL96972.1"/>
    <property type="molecule type" value="Genomic_DNA"/>
</dbReference>
<dbReference type="PANTHER" id="PTHR30514">
    <property type="entry name" value="GLUCOKINASE"/>
    <property type="match status" value="1"/>
</dbReference>
<comment type="caution">
    <text evidence="6">The sequence shown here is derived from an EMBL/GenBank/DDBJ whole genome shotgun (WGS) entry which is preliminary data.</text>
</comment>
<evidence type="ECO:0000259" key="5">
    <source>
        <dbReference type="PROSITE" id="PS51464"/>
    </source>
</evidence>
<dbReference type="InterPro" id="IPR047640">
    <property type="entry name" value="RpiR-like"/>
</dbReference>
<dbReference type="InterPro" id="IPR009057">
    <property type="entry name" value="Homeodomain-like_sf"/>
</dbReference>
<dbReference type="AlphaFoldDB" id="A0A0R1UUW7"/>
<keyword evidence="3" id="KW-0804">Transcription</keyword>
<feature type="domain" description="SIS" evidence="5">
    <location>
        <begin position="126"/>
        <end position="265"/>
    </location>
</feature>
<dbReference type="PATRIC" id="fig|1423801.4.peg.1957"/>
<dbReference type="SUPFAM" id="SSF53697">
    <property type="entry name" value="SIS domain"/>
    <property type="match status" value="1"/>
</dbReference>
<dbReference type="InterPro" id="IPR035472">
    <property type="entry name" value="RpiR-like_SIS"/>
</dbReference>
<evidence type="ECO:0000313" key="6">
    <source>
        <dbReference type="EMBL" id="KRL96972.1"/>
    </source>
</evidence>
<dbReference type="GO" id="GO:1901135">
    <property type="term" value="P:carbohydrate derivative metabolic process"/>
    <property type="evidence" value="ECO:0007669"/>
    <property type="project" value="InterPro"/>
</dbReference>
<evidence type="ECO:0000256" key="3">
    <source>
        <dbReference type="ARBA" id="ARBA00023163"/>
    </source>
</evidence>
<sequence>MIALILEKIKEHKNFTKTDEAIAAFLLENSFEVSELTANELGRKTFTSKASVFRFCKKIGVNGYENMRRQFEKEITERSRLKELLKQEPLDKKSSLKEVVNGVHSLYEASISETKMKLDMYSLSRIVSKLRLADTIDIYGSGITESIASAAKFKFLSIGKDCNVHTGVNEHYIMANKNKRTIAILLSFTGQNPGAIRIAKYLKKVGVFLLGIGGTESSDFKDLCDEYIETFNKALVMSMEVISPYTSMMYIFDMLFAAVLIKDYERNFNNSIDVIQNKFIEQPDKTFYKEYLEKNTSAK</sequence>
<dbReference type="CDD" id="cd05013">
    <property type="entry name" value="SIS_RpiR"/>
    <property type="match status" value="1"/>
</dbReference>
<dbReference type="Pfam" id="PF01418">
    <property type="entry name" value="HTH_6"/>
    <property type="match status" value="1"/>
</dbReference>
<dbReference type="InterPro" id="IPR046348">
    <property type="entry name" value="SIS_dom_sf"/>
</dbReference>
<dbReference type="GO" id="GO:0097367">
    <property type="term" value="F:carbohydrate derivative binding"/>
    <property type="evidence" value="ECO:0007669"/>
    <property type="project" value="InterPro"/>
</dbReference>
<evidence type="ECO:0000256" key="1">
    <source>
        <dbReference type="ARBA" id="ARBA00023015"/>
    </source>
</evidence>
<reference evidence="6 7" key="1">
    <citation type="journal article" date="2015" name="Genome Announc.">
        <title>Expanding the biotechnology potential of lactobacilli through comparative genomics of 213 strains and associated genera.</title>
        <authorList>
            <person name="Sun Z."/>
            <person name="Harris H.M."/>
            <person name="McCann A."/>
            <person name="Guo C."/>
            <person name="Argimon S."/>
            <person name="Zhang W."/>
            <person name="Yang X."/>
            <person name="Jeffery I.B."/>
            <person name="Cooney J.C."/>
            <person name="Kagawa T.F."/>
            <person name="Liu W."/>
            <person name="Song Y."/>
            <person name="Salvetti E."/>
            <person name="Wrobel A."/>
            <person name="Rasinkangas P."/>
            <person name="Parkhill J."/>
            <person name="Rea M.C."/>
            <person name="O'Sullivan O."/>
            <person name="Ritari J."/>
            <person name="Douillard F.P."/>
            <person name="Paul Ross R."/>
            <person name="Yang R."/>
            <person name="Briner A.E."/>
            <person name="Felis G.E."/>
            <person name="de Vos W.M."/>
            <person name="Barrangou R."/>
            <person name="Klaenhammer T.R."/>
            <person name="Caufield P.W."/>
            <person name="Cui Y."/>
            <person name="Zhang H."/>
            <person name="O'Toole P.W."/>
        </authorList>
    </citation>
    <scope>NUCLEOTIDE SEQUENCE [LARGE SCALE GENOMIC DNA]</scope>
    <source>
        <strain evidence="6 7">DSM 16230</strain>
    </source>
</reference>
<proteinExistence type="predicted"/>
<dbReference type="Gene3D" id="1.10.10.10">
    <property type="entry name" value="Winged helix-like DNA-binding domain superfamily/Winged helix DNA-binding domain"/>
    <property type="match status" value="1"/>
</dbReference>
<dbReference type="PROSITE" id="PS51071">
    <property type="entry name" value="HTH_RPIR"/>
    <property type="match status" value="1"/>
</dbReference>
<feature type="domain" description="HTH rpiR-type" evidence="4">
    <location>
        <begin position="2"/>
        <end position="78"/>
    </location>
</feature>
<dbReference type="GO" id="GO:0003700">
    <property type="term" value="F:DNA-binding transcription factor activity"/>
    <property type="evidence" value="ECO:0007669"/>
    <property type="project" value="InterPro"/>
</dbReference>
<dbReference type="PANTHER" id="PTHR30514:SF10">
    <property type="entry name" value="MURR_RPIR FAMILY TRANSCRIPTIONAL REGULATOR"/>
    <property type="match status" value="1"/>
</dbReference>
<evidence type="ECO:0000313" key="7">
    <source>
        <dbReference type="Proteomes" id="UP000051166"/>
    </source>
</evidence>
<name>A0A0R1UUW7_9LACO</name>
<dbReference type="InterPro" id="IPR036388">
    <property type="entry name" value="WH-like_DNA-bd_sf"/>
</dbReference>
<dbReference type="STRING" id="1423801.FD50_GL001916"/>
<dbReference type="InterPro" id="IPR000281">
    <property type="entry name" value="HTH_RpiR"/>
</dbReference>
<dbReference type="Pfam" id="PF01380">
    <property type="entry name" value="SIS"/>
    <property type="match status" value="1"/>
</dbReference>
<accession>A0A0R1UUW7</accession>
<dbReference type="GO" id="GO:0003677">
    <property type="term" value="F:DNA binding"/>
    <property type="evidence" value="ECO:0007669"/>
    <property type="project" value="UniProtKB-KW"/>
</dbReference>
<dbReference type="PROSITE" id="PS51464">
    <property type="entry name" value="SIS"/>
    <property type="match status" value="1"/>
</dbReference>
<evidence type="ECO:0000259" key="4">
    <source>
        <dbReference type="PROSITE" id="PS51071"/>
    </source>
</evidence>
<organism evidence="6 7">
    <name type="scientific">Liquorilactobacillus satsumensis DSM 16230 = JCM 12392</name>
    <dbReference type="NCBI Taxonomy" id="1423801"/>
    <lineage>
        <taxon>Bacteria</taxon>
        <taxon>Bacillati</taxon>
        <taxon>Bacillota</taxon>
        <taxon>Bacilli</taxon>
        <taxon>Lactobacillales</taxon>
        <taxon>Lactobacillaceae</taxon>
        <taxon>Liquorilactobacillus</taxon>
    </lineage>
</organism>
<protein>
    <submittedName>
        <fullName evidence="6">Transcriptional regulator</fullName>
    </submittedName>
</protein>
<dbReference type="Proteomes" id="UP000051166">
    <property type="component" value="Unassembled WGS sequence"/>
</dbReference>
<keyword evidence="7" id="KW-1185">Reference proteome</keyword>